<sequence>MKALTKRTEASPYHRYLKPGALAQLRDSRISARSSKISVSDSLSRSSEYPVRPQVAAAAMDLVPQFISHRFGPRHLKRKKLMAARSVNWPSLEPASSVSSLNLINGDAVATH</sequence>
<gene>
    <name evidence="1" type="ORF">SAY87_002950</name>
</gene>
<name>A0AAN7QHF1_9MYRT</name>
<dbReference type="EMBL" id="JAXIOK010000006">
    <property type="protein sequence ID" value="KAK4767809.1"/>
    <property type="molecule type" value="Genomic_DNA"/>
</dbReference>
<evidence type="ECO:0000313" key="2">
    <source>
        <dbReference type="Proteomes" id="UP001345219"/>
    </source>
</evidence>
<protein>
    <submittedName>
        <fullName evidence="1">Uncharacterized protein</fullName>
    </submittedName>
</protein>
<comment type="caution">
    <text evidence="1">The sequence shown here is derived from an EMBL/GenBank/DDBJ whole genome shotgun (WGS) entry which is preliminary data.</text>
</comment>
<evidence type="ECO:0000313" key="1">
    <source>
        <dbReference type="EMBL" id="KAK4767809.1"/>
    </source>
</evidence>
<keyword evidence="2" id="KW-1185">Reference proteome</keyword>
<accession>A0AAN7QHF1</accession>
<dbReference type="PANTHER" id="PTHR35495">
    <property type="entry name" value="OS06G0679600 PROTEIN"/>
    <property type="match status" value="1"/>
</dbReference>
<dbReference type="Proteomes" id="UP001345219">
    <property type="component" value="Chromosome 3"/>
</dbReference>
<reference evidence="1 2" key="1">
    <citation type="journal article" date="2023" name="Hortic Res">
        <title>Pangenome of water caltrop reveals structural variations and asymmetric subgenome divergence after allopolyploidization.</title>
        <authorList>
            <person name="Zhang X."/>
            <person name="Chen Y."/>
            <person name="Wang L."/>
            <person name="Yuan Y."/>
            <person name="Fang M."/>
            <person name="Shi L."/>
            <person name="Lu R."/>
            <person name="Comes H.P."/>
            <person name="Ma Y."/>
            <person name="Chen Y."/>
            <person name="Huang G."/>
            <person name="Zhou Y."/>
            <person name="Zheng Z."/>
            <person name="Qiu Y."/>
        </authorList>
    </citation>
    <scope>NUCLEOTIDE SEQUENCE [LARGE SCALE GENOMIC DNA]</scope>
    <source>
        <tissue evidence="1">Roots</tissue>
    </source>
</reference>
<proteinExistence type="predicted"/>
<dbReference type="PANTHER" id="PTHR35495:SF1">
    <property type="entry name" value="OS06G0679600 PROTEIN"/>
    <property type="match status" value="1"/>
</dbReference>
<organism evidence="1 2">
    <name type="scientific">Trapa incisa</name>
    <dbReference type="NCBI Taxonomy" id="236973"/>
    <lineage>
        <taxon>Eukaryota</taxon>
        <taxon>Viridiplantae</taxon>
        <taxon>Streptophyta</taxon>
        <taxon>Embryophyta</taxon>
        <taxon>Tracheophyta</taxon>
        <taxon>Spermatophyta</taxon>
        <taxon>Magnoliopsida</taxon>
        <taxon>eudicotyledons</taxon>
        <taxon>Gunneridae</taxon>
        <taxon>Pentapetalae</taxon>
        <taxon>rosids</taxon>
        <taxon>malvids</taxon>
        <taxon>Myrtales</taxon>
        <taxon>Lythraceae</taxon>
        <taxon>Trapa</taxon>
    </lineage>
</organism>
<dbReference type="AlphaFoldDB" id="A0AAN7QHF1"/>